<organism evidence="2 3">
    <name type="scientific">Lasiosphaeris hirsuta</name>
    <dbReference type="NCBI Taxonomy" id="260670"/>
    <lineage>
        <taxon>Eukaryota</taxon>
        <taxon>Fungi</taxon>
        <taxon>Dikarya</taxon>
        <taxon>Ascomycota</taxon>
        <taxon>Pezizomycotina</taxon>
        <taxon>Sordariomycetes</taxon>
        <taxon>Sordariomycetidae</taxon>
        <taxon>Sordariales</taxon>
        <taxon>Lasiosphaeriaceae</taxon>
        <taxon>Lasiosphaeris</taxon>
    </lineage>
</organism>
<protein>
    <recommendedName>
        <fullName evidence="1">Heterokaryon incompatibility domain-containing protein</fullName>
    </recommendedName>
</protein>
<dbReference type="PANTHER" id="PTHR33112:SF16">
    <property type="entry name" value="HETEROKARYON INCOMPATIBILITY DOMAIN-CONTAINING PROTEIN"/>
    <property type="match status" value="1"/>
</dbReference>
<evidence type="ECO:0000313" key="3">
    <source>
        <dbReference type="Proteomes" id="UP001172102"/>
    </source>
</evidence>
<dbReference type="Pfam" id="PF06985">
    <property type="entry name" value="HET"/>
    <property type="match status" value="1"/>
</dbReference>
<accession>A0AA40AHX3</accession>
<feature type="non-terminal residue" evidence="2">
    <location>
        <position position="1"/>
    </location>
</feature>
<comment type="caution">
    <text evidence="2">The sequence shown here is derived from an EMBL/GenBank/DDBJ whole genome shotgun (WGS) entry which is preliminary data.</text>
</comment>
<dbReference type="Proteomes" id="UP001172102">
    <property type="component" value="Unassembled WGS sequence"/>
</dbReference>
<reference evidence="2" key="1">
    <citation type="submission" date="2023-06" db="EMBL/GenBank/DDBJ databases">
        <title>Genome-scale phylogeny and comparative genomics of the fungal order Sordariales.</title>
        <authorList>
            <consortium name="Lawrence Berkeley National Laboratory"/>
            <person name="Hensen N."/>
            <person name="Bonometti L."/>
            <person name="Westerberg I."/>
            <person name="Brannstrom I.O."/>
            <person name="Guillou S."/>
            <person name="Cros-Aarteil S."/>
            <person name="Calhoun S."/>
            <person name="Haridas S."/>
            <person name="Kuo A."/>
            <person name="Mondo S."/>
            <person name="Pangilinan J."/>
            <person name="Riley R."/>
            <person name="Labutti K."/>
            <person name="Andreopoulos B."/>
            <person name="Lipzen A."/>
            <person name="Chen C."/>
            <person name="Yanf M."/>
            <person name="Daum C."/>
            <person name="Ng V."/>
            <person name="Clum A."/>
            <person name="Steindorff A."/>
            <person name="Ohm R."/>
            <person name="Martin F."/>
            <person name="Silar P."/>
            <person name="Natvig D."/>
            <person name="Lalanne C."/>
            <person name="Gautier V."/>
            <person name="Ament-Velasquez S.L."/>
            <person name="Kruys A."/>
            <person name="Hutchinson M.I."/>
            <person name="Powell A.J."/>
            <person name="Barry K."/>
            <person name="Miller A.N."/>
            <person name="Grigoriev I.V."/>
            <person name="Debuchy R."/>
            <person name="Gladieux P."/>
            <person name="Thoren M.H."/>
            <person name="Johannesson H."/>
        </authorList>
    </citation>
    <scope>NUCLEOTIDE SEQUENCE</scope>
    <source>
        <strain evidence="2">SMH4607-1</strain>
    </source>
</reference>
<feature type="domain" description="Heterokaryon incompatibility" evidence="1">
    <location>
        <begin position="100"/>
        <end position="177"/>
    </location>
</feature>
<gene>
    <name evidence="2" type="ORF">B0H67DRAFT_487591</name>
</gene>
<dbReference type="AlphaFoldDB" id="A0AA40AHX3"/>
<sequence length="389" mass="44753">DSAQQSQATSRRLDRKYIDPALVQYWRSYCENHHGLECSQPRFRLSKPLAWLIDCKKKCLVAESDGGICQHSYVALSYVWGQTPRLKTVRANVSAHQEEGVQCHIDQMAIIFENAVLTIVAGDGTDADHGIRGIRNISQPRVLNTVLRLTDDISLVARQGGHLSNTVWSTRGWTMQESIFSRRRIEFFDNSIRWSCQQNGYFEDVDSPLDLDRNWAMVINTHSHAIDHMCLGNISTSFPNIRRYFELVQVYNSRVLTFDHDALRAFNGTLNVLQYQAFSRGFLHGLPVSFLDAALVWRPAGSFGKLRAQSLRDSAQGSLPSWTWAGWKAGIRYDLTNFNYIKSFSEVRHIYDTLFQVIPTLDWHIRTSTSPDTEPVRIPFQNEWYQWKC</sequence>
<evidence type="ECO:0000313" key="2">
    <source>
        <dbReference type="EMBL" id="KAK0716130.1"/>
    </source>
</evidence>
<keyword evidence="3" id="KW-1185">Reference proteome</keyword>
<dbReference type="EMBL" id="JAUKUA010000004">
    <property type="protein sequence ID" value="KAK0716130.1"/>
    <property type="molecule type" value="Genomic_DNA"/>
</dbReference>
<dbReference type="PANTHER" id="PTHR33112">
    <property type="entry name" value="DOMAIN PROTEIN, PUTATIVE-RELATED"/>
    <property type="match status" value="1"/>
</dbReference>
<proteinExistence type="predicted"/>
<evidence type="ECO:0000259" key="1">
    <source>
        <dbReference type="Pfam" id="PF06985"/>
    </source>
</evidence>
<dbReference type="InterPro" id="IPR010730">
    <property type="entry name" value="HET"/>
</dbReference>
<name>A0AA40AHX3_9PEZI</name>